<dbReference type="AlphaFoldDB" id="A0AAP0N357"/>
<sequence length="107" mass="12387">MIGNQIPFSKLEVLQLENLFILTSIYYTALPFPNLKKIRVISCSKLWKLPLESNSAKEGKLDIEELESWWQCLEREDKDTQNVFSSCFKVIVDKFLWESAAQGLADD</sequence>
<gene>
    <name evidence="1" type="ORF">WN944_022272</name>
</gene>
<keyword evidence="2" id="KW-1185">Reference proteome</keyword>
<evidence type="ECO:0000313" key="1">
    <source>
        <dbReference type="EMBL" id="KAK9229310.1"/>
    </source>
</evidence>
<accession>A0AAP0N357</accession>
<evidence type="ECO:0000313" key="2">
    <source>
        <dbReference type="Proteomes" id="UP001428341"/>
    </source>
</evidence>
<reference evidence="1 2" key="1">
    <citation type="submission" date="2024-05" db="EMBL/GenBank/DDBJ databases">
        <title>Haplotype-resolved chromosome-level genome assembly of Huyou (Citrus changshanensis).</title>
        <authorList>
            <person name="Miao C."/>
            <person name="Chen W."/>
            <person name="Wu Y."/>
            <person name="Wang L."/>
            <person name="Zhao S."/>
            <person name="Grierson D."/>
            <person name="Xu C."/>
            <person name="Chen K."/>
        </authorList>
    </citation>
    <scope>NUCLEOTIDE SEQUENCE [LARGE SCALE GENOMIC DNA]</scope>
    <source>
        <strain evidence="1">01-14</strain>
        <tissue evidence="1">Leaf</tissue>
    </source>
</reference>
<protein>
    <recommendedName>
        <fullName evidence="3">Disease resistance protein</fullName>
    </recommendedName>
</protein>
<name>A0AAP0N357_9ROSI</name>
<proteinExistence type="predicted"/>
<organism evidence="1 2">
    <name type="scientific">Citrus x changshan-huyou</name>
    <dbReference type="NCBI Taxonomy" id="2935761"/>
    <lineage>
        <taxon>Eukaryota</taxon>
        <taxon>Viridiplantae</taxon>
        <taxon>Streptophyta</taxon>
        <taxon>Embryophyta</taxon>
        <taxon>Tracheophyta</taxon>
        <taxon>Spermatophyta</taxon>
        <taxon>Magnoliopsida</taxon>
        <taxon>eudicotyledons</taxon>
        <taxon>Gunneridae</taxon>
        <taxon>Pentapetalae</taxon>
        <taxon>rosids</taxon>
        <taxon>malvids</taxon>
        <taxon>Sapindales</taxon>
        <taxon>Rutaceae</taxon>
        <taxon>Aurantioideae</taxon>
        <taxon>Citrus</taxon>
    </lineage>
</organism>
<dbReference type="Proteomes" id="UP001428341">
    <property type="component" value="Unassembled WGS sequence"/>
</dbReference>
<dbReference type="EMBL" id="JBCGBO010000001">
    <property type="protein sequence ID" value="KAK9229310.1"/>
    <property type="molecule type" value="Genomic_DNA"/>
</dbReference>
<comment type="caution">
    <text evidence="1">The sequence shown here is derived from an EMBL/GenBank/DDBJ whole genome shotgun (WGS) entry which is preliminary data.</text>
</comment>
<evidence type="ECO:0008006" key="3">
    <source>
        <dbReference type="Google" id="ProtNLM"/>
    </source>
</evidence>